<dbReference type="GO" id="GO:0016491">
    <property type="term" value="F:oxidoreductase activity"/>
    <property type="evidence" value="ECO:0007669"/>
    <property type="project" value="UniProtKB-KW"/>
</dbReference>
<dbReference type="InterPro" id="IPR000683">
    <property type="entry name" value="Gfo/Idh/MocA-like_OxRdtase_N"/>
</dbReference>
<dbReference type="PANTHER" id="PTHR43818:SF11">
    <property type="entry name" value="BCDNA.GH03377"/>
    <property type="match status" value="1"/>
</dbReference>
<dbReference type="Pfam" id="PF01408">
    <property type="entry name" value="GFO_IDH_MocA"/>
    <property type="match status" value="1"/>
</dbReference>
<dbReference type="PANTHER" id="PTHR43818">
    <property type="entry name" value="BCDNA.GH03377"/>
    <property type="match status" value="1"/>
</dbReference>
<dbReference type="InterPro" id="IPR036291">
    <property type="entry name" value="NAD(P)-bd_dom_sf"/>
</dbReference>
<evidence type="ECO:0000259" key="2">
    <source>
        <dbReference type="Pfam" id="PF01408"/>
    </source>
</evidence>
<evidence type="ECO:0000313" key="4">
    <source>
        <dbReference type="EMBL" id="QJR34032.1"/>
    </source>
</evidence>
<proteinExistence type="predicted"/>
<dbReference type="GO" id="GO:0000166">
    <property type="term" value="F:nucleotide binding"/>
    <property type="evidence" value="ECO:0007669"/>
    <property type="project" value="InterPro"/>
</dbReference>
<name>A0A6M4ILZ2_9BACT</name>
<dbReference type="Gene3D" id="3.30.360.10">
    <property type="entry name" value="Dihydrodipicolinate Reductase, domain 2"/>
    <property type="match status" value="1"/>
</dbReference>
<dbReference type="Gene3D" id="3.40.50.720">
    <property type="entry name" value="NAD(P)-binding Rossmann-like Domain"/>
    <property type="match status" value="1"/>
</dbReference>
<dbReference type="Proteomes" id="UP000500938">
    <property type="component" value="Chromosome"/>
</dbReference>
<accession>A0A6M4ILZ2</accession>
<evidence type="ECO:0000313" key="5">
    <source>
        <dbReference type="Proteomes" id="UP000500938"/>
    </source>
</evidence>
<dbReference type="EMBL" id="CP053085">
    <property type="protein sequence ID" value="QJR34032.1"/>
    <property type="molecule type" value="Genomic_DNA"/>
</dbReference>
<feature type="domain" description="Gfo/Idh/MocA-like oxidoreductase N-terminal" evidence="2">
    <location>
        <begin position="4"/>
        <end position="123"/>
    </location>
</feature>
<evidence type="ECO:0000256" key="1">
    <source>
        <dbReference type="ARBA" id="ARBA00023002"/>
    </source>
</evidence>
<feature type="domain" description="GFO/IDH/MocA-like oxidoreductase" evidence="3">
    <location>
        <begin position="132"/>
        <end position="244"/>
    </location>
</feature>
<dbReference type="InterPro" id="IPR050463">
    <property type="entry name" value="Gfo/Idh/MocA_oxidrdct_glycsds"/>
</dbReference>
<organism evidence="4 5">
    <name type="scientific">Gemmatimonas groenlandica</name>
    <dbReference type="NCBI Taxonomy" id="2732249"/>
    <lineage>
        <taxon>Bacteria</taxon>
        <taxon>Pseudomonadati</taxon>
        <taxon>Gemmatimonadota</taxon>
        <taxon>Gemmatimonadia</taxon>
        <taxon>Gemmatimonadales</taxon>
        <taxon>Gemmatimonadaceae</taxon>
        <taxon>Gemmatimonas</taxon>
    </lineage>
</organism>
<dbReference type="KEGG" id="ggr:HKW67_00135"/>
<evidence type="ECO:0000259" key="3">
    <source>
        <dbReference type="Pfam" id="PF22725"/>
    </source>
</evidence>
<keyword evidence="5" id="KW-1185">Reference proteome</keyword>
<gene>
    <name evidence="4" type="ORF">HKW67_00135</name>
</gene>
<protein>
    <submittedName>
        <fullName evidence="4">Gfo/Idh/MocA family oxidoreductase</fullName>
    </submittedName>
</protein>
<dbReference type="InterPro" id="IPR055170">
    <property type="entry name" value="GFO_IDH_MocA-like_dom"/>
</dbReference>
<dbReference type="SUPFAM" id="SSF55347">
    <property type="entry name" value="Glyceraldehyde-3-phosphate dehydrogenase-like, C-terminal domain"/>
    <property type="match status" value="1"/>
</dbReference>
<reference evidence="4 5" key="1">
    <citation type="submission" date="2020-05" db="EMBL/GenBank/DDBJ databases">
        <title>Complete genome sequence of Gemmatimonas greenlandica TET16.</title>
        <authorList>
            <person name="Zeng Y."/>
        </authorList>
    </citation>
    <scope>NUCLEOTIDE SEQUENCE [LARGE SCALE GENOMIC DNA]</scope>
    <source>
        <strain evidence="4 5">TET16</strain>
    </source>
</reference>
<dbReference type="Pfam" id="PF22725">
    <property type="entry name" value="GFO_IDH_MocA_C3"/>
    <property type="match status" value="1"/>
</dbReference>
<sequence>MTNVRIGVIGCGAIATAVHLPTLVGLRGVSVVSVADPALAAREAAQRIVVGARAFDSAQELLDAGGLDAVVLAMPSPLHASTAIAAFAAGYHVYVEKPVATTVADAQALLASWQRAQRVGVVGFNYRQHPLVQQAHALLRTDAIGEVVALQTNFTSRPDTVPVWKQQSSGGALFDKGAHHIDIAAYLLGAYPEAVSSRVMSRRTAGDTATLECLFPNGVTMQSTFSFDATADDRVTVVGRDGRLSFDRLAGLSVERSRSAAERSAVSRARTAVSSLLREPFARSRLLRADAEPSFRRALCAFSEAVRAWPTPVTTLPTLADGVRCVAVLLAAAEAAEQGTRVPVRDLVRDSVRESVRDA</sequence>
<keyword evidence="1" id="KW-0560">Oxidoreductase</keyword>
<dbReference type="AlphaFoldDB" id="A0A6M4ILZ2"/>
<dbReference type="RefSeq" id="WP_171223458.1">
    <property type="nucleotide sequence ID" value="NZ_CP053085.1"/>
</dbReference>
<dbReference type="SUPFAM" id="SSF51735">
    <property type="entry name" value="NAD(P)-binding Rossmann-fold domains"/>
    <property type="match status" value="1"/>
</dbReference>